<dbReference type="InterPro" id="IPR011990">
    <property type="entry name" value="TPR-like_helical_dom_sf"/>
</dbReference>
<dbReference type="PANTHER" id="PTHR47936">
    <property type="entry name" value="PPR_LONG DOMAIN-CONTAINING PROTEIN"/>
    <property type="match status" value="1"/>
</dbReference>
<name>A0AAW2YQ34_9EUKA</name>
<protein>
    <recommendedName>
        <fullName evidence="2">Pentatricopeptide repeat-containing protein-mitochondrial domain-containing protein</fullName>
    </recommendedName>
</protein>
<accession>A0AAW2YQ34</accession>
<keyword evidence="4" id="KW-1185">Reference proteome</keyword>
<proteinExistence type="predicted"/>
<dbReference type="AlphaFoldDB" id="A0AAW2YQ34"/>
<evidence type="ECO:0000259" key="2">
    <source>
        <dbReference type="Pfam" id="PF23276"/>
    </source>
</evidence>
<feature type="domain" description="Pentatricopeptide repeat-containing protein-mitochondrial" evidence="2">
    <location>
        <begin position="184"/>
        <end position="318"/>
    </location>
</feature>
<gene>
    <name evidence="3" type="ORF">AKO1_008043</name>
</gene>
<evidence type="ECO:0000256" key="1">
    <source>
        <dbReference type="ARBA" id="ARBA00022737"/>
    </source>
</evidence>
<dbReference type="PANTHER" id="PTHR47936:SF1">
    <property type="entry name" value="PENTATRICOPEPTIDE REPEAT-CONTAINING PROTEIN GUN1, CHLOROPLASTIC"/>
    <property type="match status" value="1"/>
</dbReference>
<dbReference type="Pfam" id="PF23276">
    <property type="entry name" value="TPR_24"/>
    <property type="match status" value="1"/>
</dbReference>
<dbReference type="Gene3D" id="1.25.40.10">
    <property type="entry name" value="Tetratricopeptide repeat domain"/>
    <property type="match status" value="1"/>
</dbReference>
<dbReference type="InterPro" id="IPR002885">
    <property type="entry name" value="PPR_rpt"/>
</dbReference>
<reference evidence="3 4" key="1">
    <citation type="submission" date="2024-03" db="EMBL/GenBank/DDBJ databases">
        <title>The Acrasis kona genome and developmental transcriptomes reveal deep origins of eukaryotic multicellular pathways.</title>
        <authorList>
            <person name="Sheikh S."/>
            <person name="Fu C.-J."/>
            <person name="Brown M.W."/>
            <person name="Baldauf S.L."/>
        </authorList>
    </citation>
    <scope>NUCLEOTIDE SEQUENCE [LARGE SCALE GENOMIC DNA]</scope>
    <source>
        <strain evidence="3 4">ATCC MYA-3509</strain>
    </source>
</reference>
<organism evidence="3 4">
    <name type="scientific">Acrasis kona</name>
    <dbReference type="NCBI Taxonomy" id="1008807"/>
    <lineage>
        <taxon>Eukaryota</taxon>
        <taxon>Discoba</taxon>
        <taxon>Heterolobosea</taxon>
        <taxon>Tetramitia</taxon>
        <taxon>Eutetramitia</taxon>
        <taxon>Acrasidae</taxon>
        <taxon>Acrasis</taxon>
    </lineage>
</organism>
<keyword evidence="1" id="KW-0677">Repeat</keyword>
<evidence type="ECO:0000313" key="4">
    <source>
        <dbReference type="Proteomes" id="UP001431209"/>
    </source>
</evidence>
<sequence>MLNSQIAVKDTTGSLQTLKALPLVNMKPNFPLYQKVITVLVEEKRMEAAISLLEECLNSEVDLSKNVVLDLATIVISNCTVEERVYDVINLLQSKCGEDCQYALLDAVSHFYISKNDHERALVVMEKAHDNNIMFSSERYEQLFESALKINRIDIAFSICQNNKVKFKTVPTNALSQKEGVIDDGSLILLLTACSKKGDVEMFDKVASHIEPNMISSETILYTRLIALANAGLWKECPELLQKIHKHHTKSKTKIKYSMLDLLSKKLADQGVETIDRFYFITSHVTQPPSVKMLSYNIVIEACMLIGDYERCISTFSDITNGSAKINLSPILFHYIIRSCCRLNAIDKAYFYMNKMISQCGMMPLPSTLREFVRCLPETEAKKEHIEIIFNNIDYVRSVLEGYEIIVMASHILSRTTNKDLCDVCMKVLTEDEKSKINIINHRQSDFGAYLFSKVNSL</sequence>
<dbReference type="InterPro" id="IPR057027">
    <property type="entry name" value="TPR_mt"/>
</dbReference>
<comment type="caution">
    <text evidence="3">The sequence shown here is derived from an EMBL/GenBank/DDBJ whole genome shotgun (WGS) entry which is preliminary data.</text>
</comment>
<dbReference type="Pfam" id="PF01535">
    <property type="entry name" value="PPR"/>
    <property type="match status" value="1"/>
</dbReference>
<dbReference type="EMBL" id="JAOPGA020000512">
    <property type="protein sequence ID" value="KAL0479209.1"/>
    <property type="molecule type" value="Genomic_DNA"/>
</dbReference>
<evidence type="ECO:0000313" key="3">
    <source>
        <dbReference type="EMBL" id="KAL0479209.1"/>
    </source>
</evidence>
<dbReference type="Proteomes" id="UP001431209">
    <property type="component" value="Unassembled WGS sequence"/>
</dbReference>